<organism evidence="1 2">
    <name type="scientific">Streptomyces phage CherryBlossom</name>
    <dbReference type="NCBI Taxonomy" id="2601687"/>
    <lineage>
        <taxon>Viruses</taxon>
        <taxon>Duplodnaviria</taxon>
        <taxon>Heunggongvirae</taxon>
        <taxon>Uroviricota</taxon>
        <taxon>Caudoviricetes</taxon>
        <taxon>Rimavirus</taxon>
        <taxon>Rimavirus rima</taxon>
    </lineage>
</organism>
<sequence length="267" mass="29656">MDFSALFQRAGKVAANNSPAILTALGVTGTLTTAYLAAKGAFQAAKIIADAEEHGTLPSAETGEEVPVKFDDLDFKKKAELTWKVYIPAATCAAMTVTAIICANRASERRAAAMASAYAFVEKSFKEYREKTVKKVGKKKEQEIRDEIVQDRITEHPPSQTVLALAAQQGSVLCWDKWSDRYFVSDMESIRKAVNDFNHELINSTHLSLTEFYHLLGMTPIGNSDDLGWDSNDKLELHYTTALTKNNVPCLAIDFVNRPNHRYAQLY</sequence>
<evidence type="ECO:0000313" key="1">
    <source>
        <dbReference type="EMBL" id="QEQ93826.1"/>
    </source>
</evidence>
<proteinExistence type="predicted"/>
<protein>
    <submittedName>
        <fullName evidence="1">Uncharacterized protein</fullName>
    </submittedName>
</protein>
<dbReference type="InterPro" id="IPR045933">
    <property type="entry name" value="DUF6353"/>
</dbReference>
<evidence type="ECO:0000313" key="2">
    <source>
        <dbReference type="Proteomes" id="UP000326788"/>
    </source>
</evidence>
<accession>A0A5J6D8K9</accession>
<dbReference type="Pfam" id="PF19880">
    <property type="entry name" value="DUF6353"/>
    <property type="match status" value="1"/>
</dbReference>
<name>A0A5J6D8K9_9CAUD</name>
<dbReference type="Proteomes" id="UP000326788">
    <property type="component" value="Segment"/>
</dbReference>
<dbReference type="EMBL" id="MN204495">
    <property type="protein sequence ID" value="QEQ93826.1"/>
    <property type="molecule type" value="Genomic_DNA"/>
</dbReference>
<gene>
    <name evidence="1" type="primary">47</name>
    <name evidence="1" type="ORF">SEA_CHERRYBLOSSOM_47</name>
</gene>
<reference evidence="1 2" key="1">
    <citation type="submission" date="2019-07" db="EMBL/GenBank/DDBJ databases">
        <authorList>
            <person name="Shrestha S."/>
            <person name="Lopez E."/>
            <person name="Novak C.B."/>
            <person name="Layton S.R."/>
            <person name="Smith B.R."/>
            <person name="Kim T."/>
            <person name="Hughes L.E."/>
            <person name="Garlena R.A."/>
            <person name="Russell D.A."/>
            <person name="Pope W.H."/>
            <person name="Jacobs-Sera D."/>
            <person name="Hatfull G.F."/>
        </authorList>
    </citation>
    <scope>NUCLEOTIDE SEQUENCE [LARGE SCALE GENOMIC DNA]</scope>
</reference>